<dbReference type="Proteomes" id="UP000065734">
    <property type="component" value="Chromosome I"/>
</dbReference>
<reference evidence="1" key="1">
    <citation type="journal article" date="2015" name="Genome Announc.">
        <title>Complete Genome Sequence of the Bacteriochlorophyll b-Producing Photosynthetic Bacterium Blastochloris viridis.</title>
        <authorList>
            <person name="Tsukatani Y."/>
            <person name="Hirose Y."/>
            <person name="Harada J."/>
            <person name="Misawa N."/>
            <person name="Mori K."/>
            <person name="Inoue K."/>
            <person name="Tamiaki H."/>
        </authorList>
    </citation>
    <scope>NUCLEOTIDE SEQUENCE [LARGE SCALE GENOMIC DNA]</scope>
    <source>
        <strain evidence="1">DSM 133</strain>
    </source>
</reference>
<evidence type="ECO:0000313" key="1">
    <source>
        <dbReference type="EMBL" id="BAR98548.1"/>
    </source>
</evidence>
<name>A0A0H5BP05_BLAVI</name>
<dbReference type="EMBL" id="AP014854">
    <property type="protein sequence ID" value="BAR98548.1"/>
    <property type="molecule type" value="Genomic_DNA"/>
</dbReference>
<dbReference type="InterPro" id="IPR007423">
    <property type="entry name" value="Sel_put"/>
</dbReference>
<dbReference type="AlphaFoldDB" id="A0A0H5BP05"/>
<dbReference type="KEGG" id="bvr:BVIR_388"/>
<dbReference type="EMBL" id="LN907867">
    <property type="protein sequence ID" value="CUU44108.1"/>
    <property type="molecule type" value="Genomic_DNA"/>
</dbReference>
<sequence>MDGITLRDLAGRLGATLKAGWAFLRTMTGDDEYERYLERHARTHPDLPPVDRKSYFKVEITRKWSGIRRCC</sequence>
<keyword evidence="3" id="KW-1185">Reference proteome</keyword>
<protein>
    <submittedName>
        <fullName evidence="2">Putative small protein</fullName>
    </submittedName>
</protein>
<evidence type="ECO:0000313" key="2">
    <source>
        <dbReference type="EMBL" id="CUU44108.1"/>
    </source>
</evidence>
<organism evidence="2 3">
    <name type="scientific">Blastochloris viridis</name>
    <name type="common">Rhodopseudomonas viridis</name>
    <dbReference type="NCBI Taxonomy" id="1079"/>
    <lineage>
        <taxon>Bacteria</taxon>
        <taxon>Pseudomonadati</taxon>
        <taxon>Pseudomonadota</taxon>
        <taxon>Alphaproteobacteria</taxon>
        <taxon>Hyphomicrobiales</taxon>
        <taxon>Blastochloridaceae</taxon>
        <taxon>Blastochloris</taxon>
    </lineage>
</organism>
<accession>A0A0H5BP05</accession>
<dbReference type="Pfam" id="PF04328">
    <property type="entry name" value="Sel_put"/>
    <property type="match status" value="1"/>
</dbReference>
<dbReference type="RefSeq" id="WP_055036189.1">
    <property type="nucleotide sequence ID" value="NZ_AP014854.2"/>
</dbReference>
<reference evidence="2" key="2">
    <citation type="submission" date="2015-11" db="EMBL/GenBank/DDBJ databases">
        <authorList>
            <person name="Zhang Y."/>
            <person name="Guo Z."/>
        </authorList>
    </citation>
    <scope>NUCLEOTIDE SEQUENCE</scope>
    <source>
        <strain evidence="2">1</strain>
    </source>
</reference>
<proteinExistence type="predicted"/>
<gene>
    <name evidence="1" type="ORF">BV133_955</name>
    <name evidence="2" type="ORF">BVIRIDIS_31550</name>
</gene>
<evidence type="ECO:0000313" key="3">
    <source>
        <dbReference type="Proteomes" id="UP000065734"/>
    </source>
</evidence>
<dbReference type="OrthoDB" id="9814284at2"/>
<reference evidence="3" key="3">
    <citation type="journal article" date="2016" name="Genome Announc.">
        <title>Revised genome sequence of the purple photosynthetic bacterium Blastochloris viridis.</title>
        <authorList>
            <person name="Liu L.N."/>
            <person name="Faulkner M."/>
            <person name="Liu X."/>
            <person name="Huang F."/>
            <person name="Darby A.C."/>
            <person name="Hall N."/>
        </authorList>
    </citation>
    <scope>NUCLEOTIDE SEQUENCE [LARGE SCALE GENOMIC DNA]</scope>
    <source>
        <strain evidence="3">ATCC 19567 / DSM 133 / F</strain>
    </source>
</reference>